<protein>
    <recommendedName>
        <fullName evidence="4">HCNGP-domain-containing protein</fullName>
    </recommendedName>
</protein>
<proteinExistence type="predicted"/>
<dbReference type="GO" id="GO:0006355">
    <property type="term" value="P:regulation of DNA-templated transcription"/>
    <property type="evidence" value="ECO:0007669"/>
    <property type="project" value="InterPro"/>
</dbReference>
<dbReference type="Pfam" id="PF07818">
    <property type="entry name" value="HCNGP"/>
    <property type="match status" value="1"/>
</dbReference>
<dbReference type="GO" id="GO:0005634">
    <property type="term" value="C:nucleus"/>
    <property type="evidence" value="ECO:0007669"/>
    <property type="project" value="TreeGrafter"/>
</dbReference>
<feature type="compositionally biased region" description="Low complexity" evidence="1">
    <location>
        <begin position="19"/>
        <end position="45"/>
    </location>
</feature>
<dbReference type="PANTHER" id="PTHR13464:SF0">
    <property type="entry name" value="SAP30-BINDING PROTEIN"/>
    <property type="match status" value="1"/>
</dbReference>
<dbReference type="EMBL" id="BQKY01000004">
    <property type="protein sequence ID" value="GJN89342.1"/>
    <property type="molecule type" value="Genomic_DNA"/>
</dbReference>
<evidence type="ECO:0000313" key="3">
    <source>
        <dbReference type="Proteomes" id="UP001342314"/>
    </source>
</evidence>
<dbReference type="InterPro" id="IPR012479">
    <property type="entry name" value="SAP30BP"/>
</dbReference>
<evidence type="ECO:0000256" key="1">
    <source>
        <dbReference type="SAM" id="MobiDB-lite"/>
    </source>
</evidence>
<name>A0AAV5GIT9_9BASI</name>
<gene>
    <name evidence="2" type="ORF">Rhopal_002322-T1</name>
</gene>
<keyword evidence="3" id="KW-1185">Reference proteome</keyword>
<dbReference type="Proteomes" id="UP001342314">
    <property type="component" value="Unassembled WGS sequence"/>
</dbReference>
<dbReference type="AlphaFoldDB" id="A0AAV5GIT9"/>
<evidence type="ECO:0008006" key="4">
    <source>
        <dbReference type="Google" id="ProtNLM"/>
    </source>
</evidence>
<accession>A0AAV5GIT9</accession>
<dbReference type="PANTHER" id="PTHR13464">
    <property type="entry name" value="TRANSCRIPTIONAL REGULATOR PROTEIN HCNGP"/>
    <property type="match status" value="1"/>
</dbReference>
<reference evidence="2 3" key="1">
    <citation type="submission" date="2021-12" db="EMBL/GenBank/DDBJ databases">
        <title>High titer production of polyol ester of fatty acids by Rhodotorula paludigena BS15 towards product separation-free biomass refinery.</title>
        <authorList>
            <person name="Mano J."/>
            <person name="Ono H."/>
            <person name="Tanaka T."/>
            <person name="Naito K."/>
            <person name="Sushida H."/>
            <person name="Ike M."/>
            <person name="Tokuyasu K."/>
            <person name="Kitaoka M."/>
        </authorList>
    </citation>
    <scope>NUCLEOTIDE SEQUENCE [LARGE SCALE GENOMIC DNA]</scope>
    <source>
        <strain evidence="2 3">BS15</strain>
    </source>
</reference>
<comment type="caution">
    <text evidence="2">The sequence shown here is derived from an EMBL/GenBank/DDBJ whole genome shotgun (WGS) entry which is preliminary data.</text>
</comment>
<feature type="region of interest" description="Disordered" evidence="1">
    <location>
        <begin position="1"/>
        <end position="115"/>
    </location>
</feature>
<sequence length="251" mass="26631">MQSLAGYGSGSDDEDERPAAPAAPAPVAGPSKLAAQAPAHLSAASPAPPAALNRIKGAASRGQSPLTGVRLPTSSSNSPRPPPSPAALGKRRDSSHSPPPFARAEPASAADLDERTPENGIAGVQLDTLAEFGIPPVPTGPSKASVEAKLANFHNLRLSRGLHFNDSLHASKAFRNPRIYAKLVEFLDVDETGSNWDREVWDSKDIGADAAASRIEDPIRSEIVRPALWLALIHRLHEQPRRSLIFLAWGR</sequence>
<organism evidence="2 3">
    <name type="scientific">Rhodotorula paludigena</name>
    <dbReference type="NCBI Taxonomy" id="86838"/>
    <lineage>
        <taxon>Eukaryota</taxon>
        <taxon>Fungi</taxon>
        <taxon>Dikarya</taxon>
        <taxon>Basidiomycota</taxon>
        <taxon>Pucciniomycotina</taxon>
        <taxon>Microbotryomycetes</taxon>
        <taxon>Sporidiobolales</taxon>
        <taxon>Sporidiobolaceae</taxon>
        <taxon>Rhodotorula</taxon>
    </lineage>
</organism>
<evidence type="ECO:0000313" key="2">
    <source>
        <dbReference type="EMBL" id="GJN89342.1"/>
    </source>
</evidence>